<dbReference type="Proteomes" id="UP000176300">
    <property type="component" value="Unassembled WGS sequence"/>
</dbReference>
<name>A0A1F6NHG7_9BACT</name>
<dbReference type="EMBL" id="MFQS01000017">
    <property type="protein sequence ID" value="OGH83210.1"/>
    <property type="molecule type" value="Genomic_DNA"/>
</dbReference>
<proteinExistence type="predicted"/>
<gene>
    <name evidence="1" type="ORF">A2373_01470</name>
</gene>
<dbReference type="AlphaFoldDB" id="A0A1F6NHG7"/>
<sequence length="189" mass="21464">MGKYDDLTREETKALLNKIGGTEVTRKVLRGKKKIIVQDIARQQPPLVGTIVKTLTLKPFRAKSVADAIRQGRYNYVHFGIVRLFTSNEVNITTEVKVDLVGFDRDWSNEDVSVWAKANGGKKPILPKHIYAIGIQHPEEQRHARIVGHGSVRADNIMCLRGDSGWRILDRYPVSYDWGRDCLVGFLHE</sequence>
<evidence type="ECO:0000313" key="2">
    <source>
        <dbReference type="Proteomes" id="UP000176300"/>
    </source>
</evidence>
<protein>
    <submittedName>
        <fullName evidence="1">Uncharacterized protein</fullName>
    </submittedName>
</protein>
<organism evidence="1 2">
    <name type="scientific">Candidatus Magasanikbacteria bacterium RIFOXYB1_FULL_40_15</name>
    <dbReference type="NCBI Taxonomy" id="1798697"/>
    <lineage>
        <taxon>Bacteria</taxon>
        <taxon>Candidatus Magasanikiibacteriota</taxon>
    </lineage>
</organism>
<reference evidence="1 2" key="1">
    <citation type="journal article" date="2016" name="Nat. Commun.">
        <title>Thousands of microbial genomes shed light on interconnected biogeochemical processes in an aquifer system.</title>
        <authorList>
            <person name="Anantharaman K."/>
            <person name="Brown C.T."/>
            <person name="Hug L.A."/>
            <person name="Sharon I."/>
            <person name="Castelle C.J."/>
            <person name="Probst A.J."/>
            <person name="Thomas B.C."/>
            <person name="Singh A."/>
            <person name="Wilkins M.J."/>
            <person name="Karaoz U."/>
            <person name="Brodie E.L."/>
            <person name="Williams K.H."/>
            <person name="Hubbard S.S."/>
            <person name="Banfield J.F."/>
        </authorList>
    </citation>
    <scope>NUCLEOTIDE SEQUENCE [LARGE SCALE GENOMIC DNA]</scope>
</reference>
<evidence type="ECO:0000313" key="1">
    <source>
        <dbReference type="EMBL" id="OGH83210.1"/>
    </source>
</evidence>
<accession>A0A1F6NHG7</accession>
<comment type="caution">
    <text evidence="1">The sequence shown here is derived from an EMBL/GenBank/DDBJ whole genome shotgun (WGS) entry which is preliminary data.</text>
</comment>